<name>A0A7X3D2U4_9FLAO</name>
<organism evidence="4 5">
    <name type="scientific">Zobellia amurskyensis</name>
    <dbReference type="NCBI Taxonomy" id="248905"/>
    <lineage>
        <taxon>Bacteria</taxon>
        <taxon>Pseudomonadati</taxon>
        <taxon>Bacteroidota</taxon>
        <taxon>Flavobacteriia</taxon>
        <taxon>Flavobacteriales</taxon>
        <taxon>Flavobacteriaceae</taxon>
        <taxon>Zobellia</taxon>
    </lineage>
</organism>
<dbReference type="PANTHER" id="PTHR43817:SF1">
    <property type="entry name" value="HYDROLASE, FAMILY 43, PUTATIVE (AFU_ORTHOLOGUE AFUA_3G01660)-RELATED"/>
    <property type="match status" value="1"/>
</dbReference>
<dbReference type="NCBIfam" id="NF045579">
    <property type="entry name" value="rhamnoside_JR"/>
    <property type="match status" value="1"/>
</dbReference>
<evidence type="ECO:0000313" key="4">
    <source>
        <dbReference type="EMBL" id="MUH36978.1"/>
    </source>
</evidence>
<dbReference type="Proteomes" id="UP000540519">
    <property type="component" value="Unassembled WGS sequence"/>
</dbReference>
<dbReference type="InterPro" id="IPR008979">
    <property type="entry name" value="Galactose-bd-like_sf"/>
</dbReference>
<dbReference type="Gene3D" id="2.60.120.260">
    <property type="entry name" value="Galactose-binding domain-like"/>
    <property type="match status" value="1"/>
</dbReference>
<dbReference type="InterPro" id="IPR054593">
    <property type="entry name" value="Beta-mannosidase-like_N2"/>
</dbReference>
<evidence type="ECO:0000259" key="3">
    <source>
        <dbReference type="Pfam" id="PF22666"/>
    </source>
</evidence>
<comment type="caution">
    <text evidence="4">The sequence shown here is derived from an EMBL/GenBank/DDBJ whole genome shotgun (WGS) entry which is preliminary data.</text>
</comment>
<dbReference type="Pfam" id="PF17132">
    <property type="entry name" value="Glyco_hydro_106"/>
    <property type="match status" value="1"/>
</dbReference>
<keyword evidence="5" id="KW-1185">Reference proteome</keyword>
<dbReference type="OrthoDB" id="9761519at2"/>
<keyword evidence="1" id="KW-0732">Signal</keyword>
<gene>
    <name evidence="4" type="ORF">D9O36_14090</name>
</gene>
<proteinExistence type="predicted"/>
<evidence type="ECO:0000313" key="5">
    <source>
        <dbReference type="Proteomes" id="UP000540519"/>
    </source>
</evidence>
<dbReference type="RefSeq" id="WP_155600390.1">
    <property type="nucleotide sequence ID" value="NZ_RCNR01000029.1"/>
</dbReference>
<protein>
    <submittedName>
        <fullName evidence="4">Glycosyl hydrolase</fullName>
    </submittedName>
</protein>
<dbReference type="GO" id="GO:0004553">
    <property type="term" value="F:hydrolase activity, hydrolyzing O-glycosyl compounds"/>
    <property type="evidence" value="ECO:0007669"/>
    <property type="project" value="UniProtKB-ARBA"/>
</dbReference>
<accession>A0A7X3D2U4</accession>
<dbReference type="Pfam" id="PF22666">
    <property type="entry name" value="Glyco_hydro_2_N2"/>
    <property type="match status" value="1"/>
</dbReference>
<sequence>MNTIISRIQPLTVVCFMLYTTFFFGQHNDEKSALKEDFKNPPSTSAPGVYWYFMDGNLSREEMTKDLESMKEVGISNLIFLEVGIGVPRGPIDFMSAEWQELYVHAVREAERLGIKILLGAGPGWCGSGGPWVTPEESMKHLVYSETEVKGNKKIKIKLPIPEQRSTQWHNLKDPYYEDVAVYAIPNSVKPTIKDINEKALYERDPYSSKPNVKPFLPDPTGGSNVDGGKILDHGDVINITSFMEPNGKLVWQAPKGDWTIIRMGKRVTGASTRPSPEPVIGLESNKMDSVAFKNHLANYTDILLEKTAPRKEDSGWTGFHMDSWESGAQNWTEGIVEEFIKRRGYDPEPYFLTYTGRTVKSTEITERFLWDLRQTCKELVLENHVEFAKKYAHRNGLELTIEPYDMNPAGDLDLGAIADVIMAEFWSKRFGYVTWYAVLEATSIAHITGRPIVGAEVFTSSNEQAWQEYPWSMKDQSDWALALGVNRFIYHTFAHKPLGDEYRPGMTMGQYGVHWDRGQTWWPMVEAYHKYINRSSHMMQQGQAVSDILYLTPEGAPMVFTPPTDALEENGAIPDKKKYGFDGCSPKMLMDRALVENGKIVFPGASSYEIMVLPNFESMTPALLHKIASLVEQGAKIIGSPPHKSPSLTDYPECDDQVKTMAEKLWGKLQPPATRQKVKYGNGTIYWGGQLNNMETGELYPTFKNTLEILSELNVPIDFSSENNTIRFGHRKTKNRDIYFVANRTDHFQSEKCTFRAQGTPELWLPTTGETRKITDYSLKDGSTVIPLEFFPYESFFITFSKNNTNQTNTRNNNGNFERLTPVKTLQGSWLVSFDPKNGGPENIVFNELQDWTSHENRGVKYYSGIASYKKTFELEGVDDKKYFIDLGKVNDIARVKLNGKDLGVVWCAPWRIEVSGALQEGANELEIEVANRWINRLLGDQQAPDANVRKVKFNNGLLGGKEFTTGRYTFTTKAAMRSFKFKKPLLSGLLGPVQLIKN</sequence>
<evidence type="ECO:0000256" key="1">
    <source>
        <dbReference type="ARBA" id="ARBA00022729"/>
    </source>
</evidence>
<reference evidence="4 5" key="1">
    <citation type="journal article" date="2019" name="Mar. Drugs">
        <title>Comparative Genomics and CAZyme Genome Repertoires of Marine Zobellia amurskyensis KMM 3526(T) and Zobellia laminariae KMM 3676(T).</title>
        <authorList>
            <person name="Chernysheva N."/>
            <person name="Bystritskaya E."/>
            <person name="Stenkova A."/>
            <person name="Golovkin I."/>
            <person name="Nedashkovskaya O."/>
            <person name="Isaeva M."/>
        </authorList>
    </citation>
    <scope>NUCLEOTIDE SEQUENCE [LARGE SCALE GENOMIC DNA]</scope>
    <source>
        <strain evidence="4 5">KMM 3526</strain>
    </source>
</reference>
<feature type="domain" description="Beta-mannosidase-like galactose-binding" evidence="3">
    <location>
        <begin position="869"/>
        <end position="942"/>
    </location>
</feature>
<dbReference type="EMBL" id="RCNR01000029">
    <property type="protein sequence ID" value="MUH36978.1"/>
    <property type="molecule type" value="Genomic_DNA"/>
</dbReference>
<keyword evidence="2 4" id="KW-0378">Hydrolase</keyword>
<evidence type="ECO:0000256" key="2">
    <source>
        <dbReference type="ARBA" id="ARBA00022801"/>
    </source>
</evidence>
<dbReference type="AlphaFoldDB" id="A0A7X3D2U4"/>
<dbReference type="PANTHER" id="PTHR43817">
    <property type="entry name" value="GLYCOSYL HYDROLASE"/>
    <property type="match status" value="1"/>
</dbReference>
<dbReference type="SUPFAM" id="SSF49785">
    <property type="entry name" value="Galactose-binding domain-like"/>
    <property type="match status" value="1"/>
</dbReference>